<sequence>MPPQTETFTSFGGIEYTVSFDEQTKQIDLTAYNPHEETRQTGYEITVDRWLYAQPHFNISAGETYQESFNVTDGLDVESVVHTVNLTTFGAAAKFTFDQEYNTLHPGAVPVPRITDIEVDTGTARGNESTVVYVTVENPSKTGYVSHAVAYTEETSASSSMANPLPGTSETVMLELLEPVGSDVRGEIRLFMGKPNETEGALEQVEFSGAAGSETEYEREAYEPFRLDGPNGGYSYGGSGGDDIPDGVPLLVAGVLGVVLLGGAWWWRR</sequence>
<comment type="caution">
    <text evidence="2">The sequence shown here is derived from an EMBL/GenBank/DDBJ whole genome shotgun (WGS) entry which is preliminary data.</text>
</comment>
<protein>
    <recommendedName>
        <fullName evidence="4">CARDB domain-containing protein</fullName>
    </recommendedName>
</protein>
<accession>A0AAV3T1U4</accession>
<organism evidence="2 3">
    <name type="scientific">Salarchaeum japonicum</name>
    <dbReference type="NCBI Taxonomy" id="555573"/>
    <lineage>
        <taxon>Archaea</taxon>
        <taxon>Methanobacteriati</taxon>
        <taxon>Methanobacteriota</taxon>
        <taxon>Stenosarchaea group</taxon>
        <taxon>Halobacteria</taxon>
        <taxon>Halobacteriales</taxon>
        <taxon>Halobacteriaceae</taxon>
    </lineage>
</organism>
<evidence type="ECO:0000256" key="1">
    <source>
        <dbReference type="SAM" id="Phobius"/>
    </source>
</evidence>
<keyword evidence="1" id="KW-1133">Transmembrane helix</keyword>
<gene>
    <name evidence="2" type="ORF">GCM10009019_19110</name>
</gene>
<dbReference type="Proteomes" id="UP001500194">
    <property type="component" value="Unassembled WGS sequence"/>
</dbReference>
<dbReference type="AlphaFoldDB" id="A0AAV3T1U4"/>
<reference evidence="2 3" key="1">
    <citation type="journal article" date="2019" name="Int. J. Syst. Evol. Microbiol.">
        <title>The Global Catalogue of Microorganisms (GCM) 10K type strain sequencing project: providing services to taxonomists for standard genome sequencing and annotation.</title>
        <authorList>
            <consortium name="The Broad Institute Genomics Platform"/>
            <consortium name="The Broad Institute Genome Sequencing Center for Infectious Disease"/>
            <person name="Wu L."/>
            <person name="Ma J."/>
        </authorList>
    </citation>
    <scope>NUCLEOTIDE SEQUENCE [LARGE SCALE GENOMIC DNA]</scope>
    <source>
        <strain evidence="2 3">JCM 16327</strain>
    </source>
</reference>
<keyword evidence="1" id="KW-0812">Transmembrane</keyword>
<evidence type="ECO:0000313" key="2">
    <source>
        <dbReference type="EMBL" id="GAA0655509.1"/>
    </source>
</evidence>
<feature type="transmembrane region" description="Helical" evidence="1">
    <location>
        <begin position="248"/>
        <end position="267"/>
    </location>
</feature>
<keyword evidence="3" id="KW-1185">Reference proteome</keyword>
<name>A0AAV3T1U4_9EURY</name>
<evidence type="ECO:0008006" key="4">
    <source>
        <dbReference type="Google" id="ProtNLM"/>
    </source>
</evidence>
<evidence type="ECO:0000313" key="3">
    <source>
        <dbReference type="Proteomes" id="UP001500194"/>
    </source>
</evidence>
<dbReference type="EMBL" id="BAAADU010000002">
    <property type="protein sequence ID" value="GAA0655509.1"/>
    <property type="molecule type" value="Genomic_DNA"/>
</dbReference>
<keyword evidence="1" id="KW-0472">Membrane</keyword>
<proteinExistence type="predicted"/>